<evidence type="ECO:0000313" key="1">
    <source>
        <dbReference type="EMBL" id="QBD79068.1"/>
    </source>
</evidence>
<dbReference type="KEGG" id="kbs:EPA93_25005"/>
<organism evidence="1 2">
    <name type="scientific">Ktedonosporobacter rubrisoli</name>
    <dbReference type="NCBI Taxonomy" id="2509675"/>
    <lineage>
        <taxon>Bacteria</taxon>
        <taxon>Bacillati</taxon>
        <taxon>Chloroflexota</taxon>
        <taxon>Ktedonobacteria</taxon>
        <taxon>Ktedonobacterales</taxon>
        <taxon>Ktedonosporobacteraceae</taxon>
        <taxon>Ktedonosporobacter</taxon>
    </lineage>
</organism>
<accession>A0A4P6JTZ0</accession>
<keyword evidence="2" id="KW-1185">Reference proteome</keyword>
<proteinExistence type="predicted"/>
<name>A0A4P6JTZ0_KTERU</name>
<evidence type="ECO:0000313" key="2">
    <source>
        <dbReference type="Proteomes" id="UP000290365"/>
    </source>
</evidence>
<protein>
    <submittedName>
        <fullName evidence="1">Uncharacterized protein</fullName>
    </submittedName>
</protein>
<reference evidence="1 2" key="1">
    <citation type="submission" date="2019-01" db="EMBL/GenBank/DDBJ databases">
        <title>Ktedonosporobacter rubrisoli SCAWS-G2.</title>
        <authorList>
            <person name="Huang Y."/>
            <person name="Yan B."/>
        </authorList>
    </citation>
    <scope>NUCLEOTIDE SEQUENCE [LARGE SCALE GENOMIC DNA]</scope>
    <source>
        <strain evidence="1 2">SCAWS-G2</strain>
    </source>
</reference>
<dbReference type="AlphaFoldDB" id="A0A4P6JTZ0"/>
<dbReference type="Proteomes" id="UP000290365">
    <property type="component" value="Chromosome"/>
</dbReference>
<dbReference type="EMBL" id="CP035758">
    <property type="protein sequence ID" value="QBD79068.1"/>
    <property type="molecule type" value="Genomic_DNA"/>
</dbReference>
<gene>
    <name evidence="1" type="ORF">EPA93_25005</name>
</gene>
<sequence>MEAGGVATTVGVEAGGLACWPALPVPGVAEAEDAAPPIGYGVAVGVGGGTGTKRGVVAVVLYQLMPKKALQIITTAIIPRVTSVLVLTGLSVGMVGSGRGAGGGAAERGRLPIVAGRWTCCWGIVGASAAATC</sequence>